<feature type="region of interest" description="Disordered" evidence="1">
    <location>
        <begin position="65"/>
        <end position="141"/>
    </location>
</feature>
<name>A0ABD0QD82_CIRMR</name>
<protein>
    <submittedName>
        <fullName evidence="2">Uncharacterized protein</fullName>
    </submittedName>
</protein>
<sequence length="141" mass="15541">RDSGGLTPVDQIPLLGGSMRPHSPSPLARPMTTPSTPSTPLTTCPYPRYILSPGEAHIYHGYAESLTDPSPYYTSRPVRLHGHTSTPPITPPSRRRHRLKPPCTPPPPSRKVLHLLPNITLTRSKSHESQLGHRIEDTPTN</sequence>
<reference evidence="2 3" key="1">
    <citation type="submission" date="2024-05" db="EMBL/GenBank/DDBJ databases">
        <title>Genome sequencing and assembly of Indian major carp, Cirrhinus mrigala (Hamilton, 1822).</title>
        <authorList>
            <person name="Mohindra V."/>
            <person name="Chowdhury L.M."/>
            <person name="Lal K."/>
            <person name="Jena J.K."/>
        </authorList>
    </citation>
    <scope>NUCLEOTIDE SEQUENCE [LARGE SCALE GENOMIC DNA]</scope>
    <source>
        <strain evidence="2">CM1030</strain>
        <tissue evidence="2">Blood</tissue>
    </source>
</reference>
<comment type="caution">
    <text evidence="2">The sequence shown here is derived from an EMBL/GenBank/DDBJ whole genome shotgun (WGS) entry which is preliminary data.</text>
</comment>
<evidence type="ECO:0000313" key="2">
    <source>
        <dbReference type="EMBL" id="KAL0182941.1"/>
    </source>
</evidence>
<feature type="region of interest" description="Disordered" evidence="1">
    <location>
        <begin position="1"/>
        <end position="44"/>
    </location>
</feature>
<feature type="non-terminal residue" evidence="2">
    <location>
        <position position="141"/>
    </location>
</feature>
<gene>
    <name evidence="2" type="ORF">M9458_022316</name>
</gene>
<organism evidence="2 3">
    <name type="scientific">Cirrhinus mrigala</name>
    <name type="common">Mrigala</name>
    <dbReference type="NCBI Taxonomy" id="683832"/>
    <lineage>
        <taxon>Eukaryota</taxon>
        <taxon>Metazoa</taxon>
        <taxon>Chordata</taxon>
        <taxon>Craniata</taxon>
        <taxon>Vertebrata</taxon>
        <taxon>Euteleostomi</taxon>
        <taxon>Actinopterygii</taxon>
        <taxon>Neopterygii</taxon>
        <taxon>Teleostei</taxon>
        <taxon>Ostariophysi</taxon>
        <taxon>Cypriniformes</taxon>
        <taxon>Cyprinidae</taxon>
        <taxon>Labeoninae</taxon>
        <taxon>Labeonini</taxon>
        <taxon>Cirrhinus</taxon>
    </lineage>
</organism>
<evidence type="ECO:0000313" key="3">
    <source>
        <dbReference type="Proteomes" id="UP001529510"/>
    </source>
</evidence>
<dbReference type="Proteomes" id="UP001529510">
    <property type="component" value="Unassembled WGS sequence"/>
</dbReference>
<dbReference type="EMBL" id="JAMKFB020000010">
    <property type="protein sequence ID" value="KAL0182941.1"/>
    <property type="molecule type" value="Genomic_DNA"/>
</dbReference>
<keyword evidence="3" id="KW-1185">Reference proteome</keyword>
<evidence type="ECO:0000256" key="1">
    <source>
        <dbReference type="SAM" id="MobiDB-lite"/>
    </source>
</evidence>
<dbReference type="AlphaFoldDB" id="A0ABD0QD82"/>
<feature type="non-terminal residue" evidence="2">
    <location>
        <position position="1"/>
    </location>
</feature>
<proteinExistence type="predicted"/>
<feature type="compositionally biased region" description="Low complexity" evidence="1">
    <location>
        <begin position="30"/>
        <end position="44"/>
    </location>
</feature>
<feature type="compositionally biased region" description="Basic and acidic residues" evidence="1">
    <location>
        <begin position="125"/>
        <end position="141"/>
    </location>
</feature>
<accession>A0ABD0QD82</accession>